<evidence type="ECO:0000313" key="4">
    <source>
        <dbReference type="Proteomes" id="UP001231701"/>
    </source>
</evidence>
<keyword evidence="3" id="KW-0614">Plasmid</keyword>
<dbReference type="Proteomes" id="UP001231701">
    <property type="component" value="Plasmid unnamed"/>
</dbReference>
<name>A0AAX3ZVC5_STRRO</name>
<organism evidence="3 4">
    <name type="scientific">Streptomyces rochei</name>
    <name type="common">Streptomyces parvullus</name>
    <dbReference type="NCBI Taxonomy" id="1928"/>
    <lineage>
        <taxon>Bacteria</taxon>
        <taxon>Bacillati</taxon>
        <taxon>Actinomycetota</taxon>
        <taxon>Actinomycetes</taxon>
        <taxon>Kitasatosporales</taxon>
        <taxon>Streptomycetaceae</taxon>
        <taxon>Streptomyces</taxon>
        <taxon>Streptomyces rochei group</taxon>
    </lineage>
</organism>
<dbReference type="GeneID" id="90947535"/>
<sequence length="488" mass="52269">MSEIDRGPLTKTLGGTLRLDTVFSRTRPKARLLIGAVAAALLMSQMSGTPVHAEEGTADLEMVSSVAPVGADMPSLEQVRQRFDSGRQLIQPSHLGDDAVAAMETVGPAASYAPKSPDPSGTAPAPRALSTTTAAAGLYPEPAHTMTAAECEKGLGRDKKFFIKSRFAVCSGAQFMQTWVRNGTSVGQSSFVLLAIGTVAKGSRTMEVQYRYTHLDQTGVTGVSGLMITPSVVVPQKWPATAQTHQGGLIPGAQSWAALKAQPTPGFLHTLTVNKGQGSKPDDTVFAVYQPSVSLKPTGGWRMTGALSGTLFFLAPRWDSARYISSSGGAVFSYVVAMPFSTKAGAKERLAAQHIKDAYTAPKTTKPVNNAKNLPGLTADRPLTRLYHDAQRRKDNRNEAIKTCKKYWGNNYASGGKECDEFPFATTYQGAAQALKKYDPQQKASKDNFSARPIPKEDNGAGGRLMADFYRLNRIIDGSDDGFLIKIT</sequence>
<dbReference type="Pfam" id="PF14040">
    <property type="entry name" value="DNase_NucA_NucB"/>
    <property type="match status" value="1"/>
</dbReference>
<proteinExistence type="predicted"/>
<protein>
    <recommendedName>
        <fullName evidence="2">Deoxyribonuclease NucA/NucB domain-containing protein</fullName>
    </recommendedName>
</protein>
<evidence type="ECO:0000256" key="1">
    <source>
        <dbReference type="SAM" id="MobiDB-lite"/>
    </source>
</evidence>
<feature type="domain" description="Deoxyribonuclease NucA/NucB" evidence="2">
    <location>
        <begin position="390"/>
        <end position="478"/>
    </location>
</feature>
<evidence type="ECO:0000313" key="3">
    <source>
        <dbReference type="EMBL" id="WMC91024.1"/>
    </source>
</evidence>
<dbReference type="InterPro" id="IPR029476">
    <property type="entry name" value="DNase_NucA_NucB"/>
</dbReference>
<gene>
    <name evidence="3" type="ORF">P7W03_35890</name>
</gene>
<dbReference type="RefSeq" id="WP_306693683.1">
    <property type="nucleotide sequence ID" value="NZ_CP121272.1"/>
</dbReference>
<dbReference type="AlphaFoldDB" id="A0AAX3ZVC5"/>
<reference evidence="3" key="1">
    <citation type="submission" date="2023-03" db="EMBL/GenBank/DDBJ databases">
        <title>Borrelidin-producing and root-colonizing Streptomyces rochei is a potent biopesticide for soil-borne oomycete-caused plant diseases.</title>
        <authorList>
            <person name="Zhou D."/>
            <person name="Wang X."/>
            <person name="Navarro-Munoz J.C."/>
            <person name="Li W."/>
            <person name="Li J."/>
            <person name="Jiu M."/>
            <person name="Deng S."/>
            <person name="Ye Y."/>
            <person name="Daly P."/>
            <person name="Wei L."/>
        </authorList>
    </citation>
    <scope>NUCLEOTIDE SEQUENCE</scope>
    <source>
        <strain evidence="3">JK1</strain>
        <plasmid evidence="3">unnamed</plasmid>
    </source>
</reference>
<geneLocation type="plasmid" evidence="3 4">
    <name>unnamed</name>
</geneLocation>
<dbReference type="EMBL" id="CP121272">
    <property type="protein sequence ID" value="WMC91024.1"/>
    <property type="molecule type" value="Genomic_DNA"/>
</dbReference>
<evidence type="ECO:0000259" key="2">
    <source>
        <dbReference type="Pfam" id="PF14040"/>
    </source>
</evidence>
<feature type="region of interest" description="Disordered" evidence="1">
    <location>
        <begin position="439"/>
        <end position="460"/>
    </location>
</feature>
<accession>A0AAX3ZVC5</accession>